<evidence type="ECO:0000313" key="5">
    <source>
        <dbReference type="Proteomes" id="UP000317199"/>
    </source>
</evidence>
<dbReference type="InterPro" id="IPR011042">
    <property type="entry name" value="6-blade_b-propeller_TolB-like"/>
</dbReference>
<proteinExistence type="predicted"/>
<dbReference type="EMBL" id="CP041242">
    <property type="protein sequence ID" value="QDH69103.1"/>
    <property type="molecule type" value="Genomic_DNA"/>
</dbReference>
<dbReference type="OrthoDB" id="4269629at2"/>
<evidence type="ECO:0000256" key="2">
    <source>
        <dbReference type="SAM" id="MobiDB-lite"/>
    </source>
</evidence>
<dbReference type="InterPro" id="IPR001375">
    <property type="entry name" value="Peptidase_S9_cat"/>
</dbReference>
<dbReference type="AlphaFoldDB" id="A0A514BNZ6"/>
<dbReference type="Pfam" id="PF00326">
    <property type="entry name" value="Peptidase_S9"/>
    <property type="match status" value="1"/>
</dbReference>
<organism evidence="4 5">
    <name type="scientific">Marilutibacter alkalisoli</name>
    <dbReference type="NCBI Taxonomy" id="2591633"/>
    <lineage>
        <taxon>Bacteria</taxon>
        <taxon>Pseudomonadati</taxon>
        <taxon>Pseudomonadota</taxon>
        <taxon>Gammaproteobacteria</taxon>
        <taxon>Lysobacterales</taxon>
        <taxon>Lysobacteraceae</taxon>
        <taxon>Marilutibacter</taxon>
    </lineage>
</organism>
<sequence length="726" mass="78882">MPDRQQIHTAMPASGSPVQSLSQAPPDFRSAGVDPVQVQGNAMNPIPTLLGALACLVLSCSSAATVRDDAAALRAATAVESARSPAPHLSRAEFVAVPPLSSVTLSPDGRHVAYLVDQGGDARSLWVLPTAGGHARNLLPRTTAQQARWSQDGKWLFLQGARFVSSLALQSGTGIRIELGGTTRRETMMVDPSQPAALIVREELRSPARKRWRIVRIDTRGRRTVLREDSLWIHDLTLDAHGNLQFLMRYDGRDAHLIERMEPNGRLREVLRWDNGESGSLLAGTARDELYLRSNFGTDLKGVMRLDPDGTLHTVHQDPRGEADLDQLATHPLTHLPMIASYRSIEAASYGISDAEPHVDAIRARFPHRVLGISIGAGPGAQWLVSSLGSSPDARWYLYDPRSRGFRRILAEFGRRSRLNDAVSAREIPFAYTASDGMRVRGFLLLPPGADPARVPLVAQVHGGPFSHNEDGYGRYDRIAQFLVNRGYAVFQPNFRGSTGHGRRYALAARGDFGNGRVQQDIVDGVRYLLAHGIGDAGRVGIVGHSFGGYAVLLGVTFQPELFKIGVAGSPPSDFAWLMRWNVDEGELGTTPGFDLEQMLRHNGIDIRDAAAMARLSAQSPLAHAGMLRRPLALVAGGQDERVPIRAVTHYAATLSSLGKPATLLVEPDGAHSPGDPIPREGYMYVLETMLHAHLGGDAPEAPSSKLRAYLDRNLRLVGPEFAGTR</sequence>
<evidence type="ECO:0000259" key="3">
    <source>
        <dbReference type="Pfam" id="PF00326"/>
    </source>
</evidence>
<dbReference type="InterPro" id="IPR029058">
    <property type="entry name" value="AB_hydrolase_fold"/>
</dbReference>
<gene>
    <name evidence="4" type="ORF">FKV23_02530</name>
</gene>
<dbReference type="Proteomes" id="UP000317199">
    <property type="component" value="Chromosome"/>
</dbReference>
<evidence type="ECO:0000313" key="4">
    <source>
        <dbReference type="EMBL" id="QDH69103.1"/>
    </source>
</evidence>
<dbReference type="KEGG" id="lyj:FKV23_02530"/>
<dbReference type="Gene3D" id="2.120.10.30">
    <property type="entry name" value="TolB, C-terminal domain"/>
    <property type="match status" value="1"/>
</dbReference>
<dbReference type="PANTHER" id="PTHR42776">
    <property type="entry name" value="SERINE PEPTIDASE S9 FAMILY MEMBER"/>
    <property type="match status" value="1"/>
</dbReference>
<keyword evidence="5" id="KW-1185">Reference proteome</keyword>
<dbReference type="PANTHER" id="PTHR42776:SF27">
    <property type="entry name" value="DIPEPTIDYL PEPTIDASE FAMILY MEMBER 6"/>
    <property type="match status" value="1"/>
</dbReference>
<dbReference type="Gene3D" id="3.40.50.1820">
    <property type="entry name" value="alpha/beta hydrolase"/>
    <property type="match status" value="1"/>
</dbReference>
<feature type="region of interest" description="Disordered" evidence="2">
    <location>
        <begin position="1"/>
        <end position="33"/>
    </location>
</feature>
<reference evidence="4 5" key="1">
    <citation type="submission" date="2019-06" db="EMBL/GenBank/DDBJ databases">
        <title>Lysobacter alkalisoli sp. nov. isolated from saline-alkali soil.</title>
        <authorList>
            <person name="Sun J.-Q."/>
            <person name="Xu L."/>
        </authorList>
    </citation>
    <scope>NUCLEOTIDE SEQUENCE [LARGE SCALE GENOMIC DNA]</scope>
    <source>
        <strain evidence="4 5">SJ-36</strain>
    </source>
</reference>
<keyword evidence="1" id="KW-0378">Hydrolase</keyword>
<evidence type="ECO:0000256" key="1">
    <source>
        <dbReference type="ARBA" id="ARBA00022801"/>
    </source>
</evidence>
<feature type="domain" description="Peptidase S9 prolyl oligopeptidase catalytic" evidence="3">
    <location>
        <begin position="477"/>
        <end position="676"/>
    </location>
</feature>
<dbReference type="SUPFAM" id="SSF53474">
    <property type="entry name" value="alpha/beta-Hydrolases"/>
    <property type="match status" value="1"/>
</dbReference>
<dbReference type="SUPFAM" id="SSF82171">
    <property type="entry name" value="DPP6 N-terminal domain-like"/>
    <property type="match status" value="1"/>
</dbReference>
<name>A0A514BNZ6_9GAMM</name>
<dbReference type="GO" id="GO:0006508">
    <property type="term" value="P:proteolysis"/>
    <property type="evidence" value="ECO:0007669"/>
    <property type="project" value="InterPro"/>
</dbReference>
<protein>
    <submittedName>
        <fullName evidence="4">S9 family peptidase</fullName>
    </submittedName>
</protein>
<dbReference type="GO" id="GO:0004252">
    <property type="term" value="F:serine-type endopeptidase activity"/>
    <property type="evidence" value="ECO:0007669"/>
    <property type="project" value="TreeGrafter"/>
</dbReference>
<accession>A0A514BNZ6</accession>